<reference evidence="2" key="1">
    <citation type="journal article" date="2019" name="Int. J. Syst. Evol. Microbiol.">
        <title>The Global Catalogue of Microorganisms (GCM) 10K type strain sequencing project: providing services to taxonomists for standard genome sequencing and annotation.</title>
        <authorList>
            <consortium name="The Broad Institute Genomics Platform"/>
            <consortium name="The Broad Institute Genome Sequencing Center for Infectious Disease"/>
            <person name="Wu L."/>
            <person name="Ma J."/>
        </authorList>
    </citation>
    <scope>NUCLEOTIDE SEQUENCE [LARGE SCALE GENOMIC DNA]</scope>
    <source>
        <strain evidence="2">KCTC 42424</strain>
    </source>
</reference>
<organism evidence="1 2">
    <name type="scientific">Bacterioplanoides pacificum</name>
    <dbReference type="NCBI Taxonomy" id="1171596"/>
    <lineage>
        <taxon>Bacteria</taxon>
        <taxon>Pseudomonadati</taxon>
        <taxon>Pseudomonadota</taxon>
        <taxon>Gammaproteobacteria</taxon>
        <taxon>Oceanospirillales</taxon>
        <taxon>Oceanospirillaceae</taxon>
        <taxon>Bacterioplanoides</taxon>
    </lineage>
</organism>
<accession>A0ABV7VS00</accession>
<evidence type="ECO:0000313" key="1">
    <source>
        <dbReference type="EMBL" id="MFC3680295.1"/>
    </source>
</evidence>
<dbReference type="RefSeq" id="WP_376866197.1">
    <property type="nucleotide sequence ID" value="NZ_JBHRYB010000005.1"/>
</dbReference>
<dbReference type="Proteomes" id="UP001595722">
    <property type="component" value="Unassembled WGS sequence"/>
</dbReference>
<dbReference type="EMBL" id="JBHRYB010000005">
    <property type="protein sequence ID" value="MFC3680295.1"/>
    <property type="molecule type" value="Genomic_DNA"/>
</dbReference>
<gene>
    <name evidence="1" type="ORF">ACFOMG_09310</name>
</gene>
<comment type="caution">
    <text evidence="1">The sequence shown here is derived from an EMBL/GenBank/DDBJ whole genome shotgun (WGS) entry which is preliminary data.</text>
</comment>
<proteinExistence type="predicted"/>
<keyword evidence="2" id="KW-1185">Reference proteome</keyword>
<sequence length="157" mass="17528">MSNEVYGYFEGSEVSNKDLFFKFLEEKTGIGVKSILVSELYNYPERMAPIDTESCIAFVVGDKPGKTNTSYLTDYVDYALDTDIGFPCKGKARLQLLIDFLMTMIQEAKATRFVVAITDSSQIEEVKTVNLAQLESKILADFEECAPPDCLYDVVVG</sequence>
<evidence type="ECO:0000313" key="2">
    <source>
        <dbReference type="Proteomes" id="UP001595722"/>
    </source>
</evidence>
<protein>
    <submittedName>
        <fullName evidence="1">Uncharacterized protein</fullName>
    </submittedName>
</protein>
<name>A0ABV7VS00_9GAMM</name>